<reference evidence="3 4" key="1">
    <citation type="submission" date="2017-09" db="EMBL/GenBank/DDBJ databases">
        <title>WGS assembly of Aquilegia coerulea Goldsmith.</title>
        <authorList>
            <person name="Hodges S."/>
            <person name="Kramer E."/>
            <person name="Nordborg M."/>
            <person name="Tomkins J."/>
            <person name="Borevitz J."/>
            <person name="Derieg N."/>
            <person name="Yan J."/>
            <person name="Mihaltcheva S."/>
            <person name="Hayes R.D."/>
            <person name="Rokhsar D."/>
        </authorList>
    </citation>
    <scope>NUCLEOTIDE SEQUENCE [LARGE SCALE GENOMIC DNA]</scope>
    <source>
        <strain evidence="4">cv. Goldsmith</strain>
    </source>
</reference>
<proteinExistence type="predicted"/>
<keyword evidence="4" id="KW-1185">Reference proteome</keyword>
<evidence type="ECO:0008006" key="5">
    <source>
        <dbReference type="Google" id="ProtNLM"/>
    </source>
</evidence>
<dbReference type="InParanoid" id="A0A2G5CYW3"/>
<name>A0A2G5CYW3_AQUCA</name>
<evidence type="ECO:0000313" key="4">
    <source>
        <dbReference type="Proteomes" id="UP000230069"/>
    </source>
</evidence>
<protein>
    <recommendedName>
        <fullName evidence="5">Transmembrane protein</fullName>
    </recommendedName>
</protein>
<keyword evidence="1" id="KW-1133">Transmembrane helix</keyword>
<accession>A0A2G5CYW3</accession>
<evidence type="ECO:0000256" key="2">
    <source>
        <dbReference type="SAM" id="SignalP"/>
    </source>
</evidence>
<feature type="signal peptide" evidence="2">
    <location>
        <begin position="1"/>
        <end position="27"/>
    </location>
</feature>
<dbReference type="Proteomes" id="UP000230069">
    <property type="component" value="Unassembled WGS sequence"/>
</dbReference>
<dbReference type="OrthoDB" id="851643at2759"/>
<dbReference type="PANTHER" id="PTHR33659">
    <property type="entry name" value="PROTEIN, PUTATIVE-RELATED-RELATED"/>
    <property type="match status" value="1"/>
</dbReference>
<evidence type="ECO:0000256" key="1">
    <source>
        <dbReference type="SAM" id="Phobius"/>
    </source>
</evidence>
<dbReference type="AlphaFoldDB" id="A0A2G5CYW3"/>
<keyword evidence="2" id="KW-0732">Signal</keyword>
<gene>
    <name evidence="3" type="ORF">AQUCO_03400389v1</name>
</gene>
<organism evidence="3 4">
    <name type="scientific">Aquilegia coerulea</name>
    <name type="common">Rocky mountain columbine</name>
    <dbReference type="NCBI Taxonomy" id="218851"/>
    <lineage>
        <taxon>Eukaryota</taxon>
        <taxon>Viridiplantae</taxon>
        <taxon>Streptophyta</taxon>
        <taxon>Embryophyta</taxon>
        <taxon>Tracheophyta</taxon>
        <taxon>Spermatophyta</taxon>
        <taxon>Magnoliopsida</taxon>
        <taxon>Ranunculales</taxon>
        <taxon>Ranunculaceae</taxon>
        <taxon>Thalictroideae</taxon>
        <taxon>Aquilegia</taxon>
    </lineage>
</organism>
<feature type="chain" id="PRO_5013713915" description="Transmembrane protein" evidence="2">
    <location>
        <begin position="28"/>
        <end position="68"/>
    </location>
</feature>
<dbReference type="PANTHER" id="PTHR33659:SF11">
    <property type="entry name" value="TRANSMEMBRANE PROTEIN"/>
    <property type="match status" value="1"/>
</dbReference>
<keyword evidence="1" id="KW-0472">Membrane</keyword>
<sequence>MAQFNISRSTVTFFFMVVIFSTVAVSAQEDGMMAPSPAPSMVTGSAFSLPISGAVLCSSIVPYLFWLF</sequence>
<evidence type="ECO:0000313" key="3">
    <source>
        <dbReference type="EMBL" id="PIA36465.1"/>
    </source>
</evidence>
<dbReference type="EMBL" id="KZ305051">
    <property type="protein sequence ID" value="PIA36465.1"/>
    <property type="molecule type" value="Genomic_DNA"/>
</dbReference>
<feature type="transmembrane region" description="Helical" evidence="1">
    <location>
        <begin position="42"/>
        <end position="66"/>
    </location>
</feature>
<keyword evidence="1" id="KW-0812">Transmembrane</keyword>